<evidence type="ECO:0000256" key="1">
    <source>
        <dbReference type="SAM" id="MobiDB-lite"/>
    </source>
</evidence>
<gene>
    <name evidence="2" type="ORF">BECKDK2373B_GA0170837_106818</name>
</gene>
<evidence type="ECO:0000313" key="2">
    <source>
        <dbReference type="EMBL" id="VFJ57741.1"/>
    </source>
</evidence>
<reference evidence="2" key="1">
    <citation type="submission" date="2019-02" db="EMBL/GenBank/DDBJ databases">
        <authorList>
            <person name="Gruber-Vodicka R. H."/>
            <person name="Seah K. B. B."/>
        </authorList>
    </citation>
    <scope>NUCLEOTIDE SEQUENCE</scope>
    <source>
        <strain evidence="2">BECK_DK47</strain>
    </source>
</reference>
<organism evidence="2">
    <name type="scientific">Candidatus Kentrum sp. DK</name>
    <dbReference type="NCBI Taxonomy" id="2126562"/>
    <lineage>
        <taxon>Bacteria</taxon>
        <taxon>Pseudomonadati</taxon>
        <taxon>Pseudomonadota</taxon>
        <taxon>Gammaproteobacteria</taxon>
        <taxon>Candidatus Kentrum</taxon>
    </lineage>
</organism>
<name>A0A450SUS2_9GAMM</name>
<feature type="compositionally biased region" description="Polar residues" evidence="1">
    <location>
        <begin position="1"/>
        <end position="11"/>
    </location>
</feature>
<evidence type="ECO:0008006" key="3">
    <source>
        <dbReference type="Google" id="ProtNLM"/>
    </source>
</evidence>
<dbReference type="EMBL" id="CAADEX010000068">
    <property type="protein sequence ID" value="VFJ57741.1"/>
    <property type="molecule type" value="Genomic_DNA"/>
</dbReference>
<proteinExistence type="predicted"/>
<feature type="region of interest" description="Disordered" evidence="1">
    <location>
        <begin position="1"/>
        <end position="35"/>
    </location>
</feature>
<sequence>MDATATQSFDSLGTEKSGGISLPDERDELGLTPEMREDIDRRLAIAREQIRNGQYRTLDDESTREFLDRAYARSKKLLDSKLDHR</sequence>
<accession>A0A450SUS2</accession>
<dbReference type="AlphaFoldDB" id="A0A450SUS2"/>
<protein>
    <recommendedName>
        <fullName evidence="3">Anti-sigma-28 factor, FlgM</fullName>
    </recommendedName>
</protein>